<dbReference type="SUPFAM" id="SSF81383">
    <property type="entry name" value="F-box domain"/>
    <property type="match status" value="1"/>
</dbReference>
<evidence type="ECO:0000313" key="2">
    <source>
        <dbReference type="EMBL" id="KAF3285319.1"/>
    </source>
</evidence>
<evidence type="ECO:0000313" key="3">
    <source>
        <dbReference type="Proteomes" id="UP000474640"/>
    </source>
</evidence>
<dbReference type="InterPro" id="IPR036047">
    <property type="entry name" value="F-box-like_dom_sf"/>
</dbReference>
<dbReference type="PROSITE" id="PS50181">
    <property type="entry name" value="FBOX"/>
    <property type="match status" value="1"/>
</dbReference>
<protein>
    <recommendedName>
        <fullName evidence="1">F-box domain-containing protein</fullName>
    </recommendedName>
</protein>
<name>A0A7C8VJI4_ORBOL</name>
<feature type="domain" description="F-box" evidence="1">
    <location>
        <begin position="1"/>
        <end position="46"/>
    </location>
</feature>
<reference evidence="2 3" key="1">
    <citation type="submission" date="2020-01" db="EMBL/GenBank/DDBJ databases">
        <authorList>
            <person name="Palmer J.M."/>
        </authorList>
    </citation>
    <scope>NUCLEOTIDE SEQUENCE [LARGE SCALE GENOMIC DNA]</scope>
    <source>
        <strain evidence="2 3">TWF970</strain>
    </source>
</reference>
<accession>A0A7C8VJI4</accession>
<dbReference type="Proteomes" id="UP000474640">
    <property type="component" value="Unassembled WGS sequence"/>
</dbReference>
<comment type="caution">
    <text evidence="2">The sequence shown here is derived from an EMBL/GenBank/DDBJ whole genome shotgun (WGS) entry which is preliminary data.</text>
</comment>
<evidence type="ECO:0000259" key="1">
    <source>
        <dbReference type="PROSITE" id="PS50181"/>
    </source>
</evidence>
<sequence>MTSLSNLIPELLDPILFYLRKRDILSLLRTCKYLHSVCLPYIWSRLTLYDTITPDDDEFSIYNELSKHRVWRLADTTDEFGVDALGYKYIKKIKILAPETTFSIKSRTVKNGFQRLLEDLIESGKINLREVALRDANKYPIPPDVDFSLLHRIKKYSESKSPGEFSMTLHTESLPPLLRTGALNLTVLTKLRVVHHLQGGTFSEEWREFHESLSIHIEDNIIDEIEALTQLLSGAVNLKELWIRPESRRYEPGSIHSLTEPLKGLQTALDGLKRLEKLVIGPATYPSDSAVFFHPSFFIAPPENCKTLQYGCTASIAWWRKFAAHPLPGVENLRLGLSPMTLIGNRWVDDKEDEEVLQQLIPGESISGRWRTKFYIGDVAVRGLKKFTLDPEYYIDEATDPMDLEACIYRRNKGLNEAHRKKIKDEVISGFRRQILDGFSVGMARCARRIATRHFEDWMGRNAIEEASAERCFEELNLEKEKHVVEFTKLLSSWAERNIDKFHFYSKKNQDELKLLEGFIEDDV</sequence>
<dbReference type="AlphaFoldDB" id="A0A7C8VJI4"/>
<gene>
    <name evidence="2" type="ORF">TWF970_010387</name>
</gene>
<organism evidence="2 3">
    <name type="scientific">Orbilia oligospora</name>
    <name type="common">Nematode-trapping fungus</name>
    <name type="synonym">Arthrobotrys oligospora</name>
    <dbReference type="NCBI Taxonomy" id="2813651"/>
    <lineage>
        <taxon>Eukaryota</taxon>
        <taxon>Fungi</taxon>
        <taxon>Dikarya</taxon>
        <taxon>Ascomycota</taxon>
        <taxon>Pezizomycotina</taxon>
        <taxon>Orbiliomycetes</taxon>
        <taxon>Orbiliales</taxon>
        <taxon>Orbiliaceae</taxon>
        <taxon>Orbilia</taxon>
    </lineage>
</organism>
<dbReference type="InterPro" id="IPR001810">
    <property type="entry name" value="F-box_dom"/>
</dbReference>
<dbReference type="EMBL" id="JAABOJ010000007">
    <property type="protein sequence ID" value="KAF3285319.1"/>
    <property type="molecule type" value="Genomic_DNA"/>
</dbReference>
<dbReference type="OrthoDB" id="5317270at2759"/>
<proteinExistence type="predicted"/>